<evidence type="ECO:0000313" key="2">
    <source>
        <dbReference type="EMBL" id="BAT09121.1"/>
    </source>
</evidence>
<sequence length="77" mass="8973">MEWRGSTTQGRRGGMRCDEEEGKPGRRGELNDMQVKTRCCHGDEQQQQEEDMLEGERGAEAMLMGVEWSEEESRNHW</sequence>
<gene>
    <name evidence="2" type="ordered locus">Os09g0533250</name>
    <name evidence="2" type="ORF">OSNPB_090533250</name>
</gene>
<feature type="region of interest" description="Disordered" evidence="1">
    <location>
        <begin position="1"/>
        <end position="33"/>
    </location>
</feature>
<name>A0A0P0XPM7_ORYSJ</name>
<dbReference type="InParanoid" id="A0A0P0XPM7"/>
<keyword evidence="3" id="KW-1185">Reference proteome</keyword>
<protein>
    <submittedName>
        <fullName evidence="2">Os09g0533250 protein</fullName>
    </submittedName>
</protein>
<reference evidence="2 3" key="2">
    <citation type="journal article" date="2013" name="Plant Cell Physiol.">
        <title>Rice Annotation Project Database (RAP-DB): an integrative and interactive database for rice genomics.</title>
        <authorList>
            <person name="Sakai H."/>
            <person name="Lee S.S."/>
            <person name="Tanaka T."/>
            <person name="Numa H."/>
            <person name="Kim J."/>
            <person name="Kawahara Y."/>
            <person name="Wakimoto H."/>
            <person name="Yang C.C."/>
            <person name="Iwamoto M."/>
            <person name="Abe T."/>
            <person name="Yamada Y."/>
            <person name="Muto A."/>
            <person name="Inokuchi H."/>
            <person name="Ikemura T."/>
            <person name="Matsumoto T."/>
            <person name="Sasaki T."/>
            <person name="Itoh T."/>
        </authorList>
    </citation>
    <scope>NUCLEOTIDE SEQUENCE [LARGE SCALE GENOMIC DNA]</scope>
    <source>
        <strain evidence="3">cv. Nipponbare</strain>
    </source>
</reference>
<organism evidence="2 3">
    <name type="scientific">Oryza sativa subsp. japonica</name>
    <name type="common">Rice</name>
    <dbReference type="NCBI Taxonomy" id="39947"/>
    <lineage>
        <taxon>Eukaryota</taxon>
        <taxon>Viridiplantae</taxon>
        <taxon>Streptophyta</taxon>
        <taxon>Embryophyta</taxon>
        <taxon>Tracheophyta</taxon>
        <taxon>Spermatophyta</taxon>
        <taxon>Magnoliopsida</taxon>
        <taxon>Liliopsida</taxon>
        <taxon>Poales</taxon>
        <taxon>Poaceae</taxon>
        <taxon>BOP clade</taxon>
        <taxon>Oryzoideae</taxon>
        <taxon>Oryzeae</taxon>
        <taxon>Oryzinae</taxon>
        <taxon>Oryza</taxon>
        <taxon>Oryza sativa</taxon>
    </lineage>
</organism>
<evidence type="ECO:0000313" key="3">
    <source>
        <dbReference type="Proteomes" id="UP000059680"/>
    </source>
</evidence>
<reference evidence="2 3" key="3">
    <citation type="journal article" date="2013" name="Rice">
        <title>Improvement of the Oryza sativa Nipponbare reference genome using next generation sequence and optical map data.</title>
        <authorList>
            <person name="Kawahara Y."/>
            <person name="de la Bastide M."/>
            <person name="Hamilton J.P."/>
            <person name="Kanamori H."/>
            <person name="McCombie W.R."/>
            <person name="Ouyang S."/>
            <person name="Schwartz D.C."/>
            <person name="Tanaka T."/>
            <person name="Wu J."/>
            <person name="Zhou S."/>
            <person name="Childs K.L."/>
            <person name="Davidson R.M."/>
            <person name="Lin H."/>
            <person name="Quesada-Ocampo L."/>
            <person name="Vaillancourt B."/>
            <person name="Sakai H."/>
            <person name="Lee S.S."/>
            <person name="Kim J."/>
            <person name="Numa H."/>
            <person name="Itoh T."/>
            <person name="Buell C.R."/>
            <person name="Matsumoto T."/>
        </authorList>
    </citation>
    <scope>NUCLEOTIDE SEQUENCE [LARGE SCALE GENOMIC DNA]</scope>
    <source>
        <strain evidence="3">cv. Nipponbare</strain>
    </source>
</reference>
<dbReference type="PaxDb" id="39947-A0A0P0XPM7"/>
<accession>A0A0P0XPM7</accession>
<feature type="compositionally biased region" description="Polar residues" evidence="1">
    <location>
        <begin position="1"/>
        <end position="10"/>
    </location>
</feature>
<proteinExistence type="predicted"/>
<dbReference type="EMBL" id="AP014965">
    <property type="protein sequence ID" value="BAT09121.1"/>
    <property type="molecule type" value="Genomic_DNA"/>
</dbReference>
<evidence type="ECO:0000256" key="1">
    <source>
        <dbReference type="SAM" id="MobiDB-lite"/>
    </source>
</evidence>
<dbReference type="Proteomes" id="UP000059680">
    <property type="component" value="Chromosome 9"/>
</dbReference>
<reference evidence="3" key="1">
    <citation type="journal article" date="2005" name="Nature">
        <title>The map-based sequence of the rice genome.</title>
        <authorList>
            <consortium name="International rice genome sequencing project (IRGSP)"/>
            <person name="Matsumoto T."/>
            <person name="Wu J."/>
            <person name="Kanamori H."/>
            <person name="Katayose Y."/>
            <person name="Fujisawa M."/>
            <person name="Namiki N."/>
            <person name="Mizuno H."/>
            <person name="Yamamoto K."/>
            <person name="Antonio B.A."/>
            <person name="Baba T."/>
            <person name="Sakata K."/>
            <person name="Nagamura Y."/>
            <person name="Aoki H."/>
            <person name="Arikawa K."/>
            <person name="Arita K."/>
            <person name="Bito T."/>
            <person name="Chiden Y."/>
            <person name="Fujitsuka N."/>
            <person name="Fukunaka R."/>
            <person name="Hamada M."/>
            <person name="Harada C."/>
            <person name="Hayashi A."/>
            <person name="Hijishita S."/>
            <person name="Honda M."/>
            <person name="Hosokawa S."/>
            <person name="Ichikawa Y."/>
            <person name="Idonuma A."/>
            <person name="Iijima M."/>
            <person name="Ikeda M."/>
            <person name="Ikeno M."/>
            <person name="Ito K."/>
            <person name="Ito S."/>
            <person name="Ito T."/>
            <person name="Ito Y."/>
            <person name="Ito Y."/>
            <person name="Iwabuchi A."/>
            <person name="Kamiya K."/>
            <person name="Karasawa W."/>
            <person name="Kurita K."/>
            <person name="Katagiri S."/>
            <person name="Kikuta A."/>
            <person name="Kobayashi H."/>
            <person name="Kobayashi N."/>
            <person name="Machita K."/>
            <person name="Maehara T."/>
            <person name="Masukawa M."/>
            <person name="Mizubayashi T."/>
            <person name="Mukai Y."/>
            <person name="Nagasaki H."/>
            <person name="Nagata Y."/>
            <person name="Naito S."/>
            <person name="Nakashima M."/>
            <person name="Nakama Y."/>
            <person name="Nakamichi Y."/>
            <person name="Nakamura M."/>
            <person name="Meguro A."/>
            <person name="Negishi M."/>
            <person name="Ohta I."/>
            <person name="Ohta T."/>
            <person name="Okamoto M."/>
            <person name="Ono N."/>
            <person name="Saji S."/>
            <person name="Sakaguchi M."/>
            <person name="Sakai K."/>
            <person name="Shibata M."/>
            <person name="Shimokawa T."/>
            <person name="Song J."/>
            <person name="Takazaki Y."/>
            <person name="Terasawa K."/>
            <person name="Tsugane M."/>
            <person name="Tsuji K."/>
            <person name="Ueda S."/>
            <person name="Waki K."/>
            <person name="Yamagata H."/>
            <person name="Yamamoto M."/>
            <person name="Yamamoto S."/>
            <person name="Yamane H."/>
            <person name="Yoshiki S."/>
            <person name="Yoshihara R."/>
            <person name="Yukawa K."/>
            <person name="Zhong H."/>
            <person name="Yano M."/>
            <person name="Yuan Q."/>
            <person name="Ouyang S."/>
            <person name="Liu J."/>
            <person name="Jones K.M."/>
            <person name="Gansberger K."/>
            <person name="Moffat K."/>
            <person name="Hill J."/>
            <person name="Bera J."/>
            <person name="Fadrosh D."/>
            <person name="Jin S."/>
            <person name="Johri S."/>
            <person name="Kim M."/>
            <person name="Overton L."/>
            <person name="Reardon M."/>
            <person name="Tsitrin T."/>
            <person name="Vuong H."/>
            <person name="Weaver B."/>
            <person name="Ciecko A."/>
            <person name="Tallon L."/>
            <person name="Jackson J."/>
            <person name="Pai G."/>
            <person name="Aken S.V."/>
            <person name="Utterback T."/>
            <person name="Reidmuller S."/>
            <person name="Feldblyum T."/>
            <person name="Hsiao J."/>
            <person name="Zismann V."/>
            <person name="Iobst S."/>
            <person name="de Vazeille A.R."/>
            <person name="Buell C.R."/>
            <person name="Ying K."/>
            <person name="Li Y."/>
            <person name="Lu T."/>
            <person name="Huang Y."/>
            <person name="Zhao Q."/>
            <person name="Feng Q."/>
            <person name="Zhang L."/>
            <person name="Zhu J."/>
            <person name="Weng Q."/>
            <person name="Mu J."/>
            <person name="Lu Y."/>
            <person name="Fan D."/>
            <person name="Liu Y."/>
            <person name="Guan J."/>
            <person name="Zhang Y."/>
            <person name="Yu S."/>
            <person name="Liu X."/>
            <person name="Zhang Y."/>
            <person name="Hong G."/>
            <person name="Han B."/>
            <person name="Choisne N."/>
            <person name="Demange N."/>
            <person name="Orjeda G."/>
            <person name="Samain S."/>
            <person name="Cattolico L."/>
            <person name="Pelletier E."/>
            <person name="Couloux A."/>
            <person name="Segurens B."/>
            <person name="Wincker P."/>
            <person name="D'Hont A."/>
            <person name="Scarpelli C."/>
            <person name="Weissenbach J."/>
            <person name="Salanoubat M."/>
            <person name="Quetier F."/>
            <person name="Yu Y."/>
            <person name="Kim H.R."/>
            <person name="Rambo T."/>
            <person name="Currie J."/>
            <person name="Collura K."/>
            <person name="Luo M."/>
            <person name="Yang T."/>
            <person name="Ammiraju J.S.S."/>
            <person name="Engler F."/>
            <person name="Soderlund C."/>
            <person name="Wing R.A."/>
            <person name="Palmer L.E."/>
            <person name="de la Bastide M."/>
            <person name="Spiegel L."/>
            <person name="Nascimento L."/>
            <person name="Zutavern T."/>
            <person name="O'Shaughnessy A."/>
            <person name="Dike S."/>
            <person name="Dedhia N."/>
            <person name="Preston R."/>
            <person name="Balija V."/>
            <person name="McCombie W.R."/>
            <person name="Chow T."/>
            <person name="Chen H."/>
            <person name="Chung M."/>
            <person name="Chen C."/>
            <person name="Shaw J."/>
            <person name="Wu H."/>
            <person name="Hsiao K."/>
            <person name="Chao Y."/>
            <person name="Chu M."/>
            <person name="Cheng C."/>
            <person name="Hour A."/>
            <person name="Lee P."/>
            <person name="Lin S."/>
            <person name="Lin Y."/>
            <person name="Liou J."/>
            <person name="Liu S."/>
            <person name="Hsing Y."/>
            <person name="Raghuvanshi S."/>
            <person name="Mohanty A."/>
            <person name="Bharti A.K."/>
            <person name="Gaur A."/>
            <person name="Gupta V."/>
            <person name="Kumar D."/>
            <person name="Ravi V."/>
            <person name="Vij S."/>
            <person name="Kapur A."/>
            <person name="Khurana P."/>
            <person name="Khurana P."/>
            <person name="Khurana J.P."/>
            <person name="Tyagi A.K."/>
            <person name="Gaikwad K."/>
            <person name="Singh A."/>
            <person name="Dalal V."/>
            <person name="Srivastava S."/>
            <person name="Dixit A."/>
            <person name="Pal A.K."/>
            <person name="Ghazi I.A."/>
            <person name="Yadav M."/>
            <person name="Pandit A."/>
            <person name="Bhargava A."/>
            <person name="Sureshbabu K."/>
            <person name="Batra K."/>
            <person name="Sharma T.R."/>
            <person name="Mohapatra T."/>
            <person name="Singh N.K."/>
            <person name="Messing J."/>
            <person name="Nelson A.B."/>
            <person name="Fuks G."/>
            <person name="Kavchok S."/>
            <person name="Keizer G."/>
            <person name="Linton E."/>
            <person name="Llaca V."/>
            <person name="Song R."/>
            <person name="Tanyolac B."/>
            <person name="Young S."/>
            <person name="Ho-Il K."/>
            <person name="Hahn J.H."/>
            <person name="Sangsakoo G."/>
            <person name="Vanavichit A."/>
            <person name="de Mattos Luiz.A.T."/>
            <person name="Zimmer P.D."/>
            <person name="Malone G."/>
            <person name="Dellagostin O."/>
            <person name="de Oliveira A.C."/>
            <person name="Bevan M."/>
            <person name="Bancroft I."/>
            <person name="Minx P."/>
            <person name="Cordum H."/>
            <person name="Wilson R."/>
            <person name="Cheng Z."/>
            <person name="Jin W."/>
            <person name="Jiang J."/>
            <person name="Leong S.A."/>
            <person name="Iwama H."/>
            <person name="Gojobori T."/>
            <person name="Itoh T."/>
            <person name="Niimura Y."/>
            <person name="Fujii Y."/>
            <person name="Habara T."/>
            <person name="Sakai H."/>
            <person name="Sato Y."/>
            <person name="Wilson G."/>
            <person name="Kumar K."/>
            <person name="McCouch S."/>
            <person name="Juretic N."/>
            <person name="Hoen D."/>
            <person name="Wright S."/>
            <person name="Bruskiewich R."/>
            <person name="Bureau T."/>
            <person name="Miyao A."/>
            <person name="Hirochika H."/>
            <person name="Nishikawa T."/>
            <person name="Kadowaki K."/>
            <person name="Sugiura M."/>
            <person name="Burr B."/>
            <person name="Sasaki T."/>
        </authorList>
    </citation>
    <scope>NUCLEOTIDE SEQUENCE [LARGE SCALE GENOMIC DNA]</scope>
    <source>
        <strain evidence="3">cv. Nipponbare</strain>
    </source>
</reference>
<dbReference type="AlphaFoldDB" id="A0A0P0XPM7"/>